<keyword evidence="9" id="KW-1185">Reference proteome</keyword>
<dbReference type="GO" id="GO:0010945">
    <property type="term" value="F:coenzyme A diphosphatase activity"/>
    <property type="evidence" value="ECO:0007669"/>
    <property type="project" value="InterPro"/>
</dbReference>
<dbReference type="InterPro" id="IPR015797">
    <property type="entry name" value="NUDIX_hydrolase-like_dom_sf"/>
</dbReference>
<dbReference type="KEGG" id="afx:JZ786_21800"/>
<evidence type="ECO:0000256" key="2">
    <source>
        <dbReference type="ARBA" id="ARBA00001946"/>
    </source>
</evidence>
<evidence type="ECO:0000259" key="7">
    <source>
        <dbReference type="PROSITE" id="PS51462"/>
    </source>
</evidence>
<dbReference type="AlphaFoldDB" id="A0A9X7Z770"/>
<protein>
    <submittedName>
        <fullName evidence="8">CoA pyrophosphatase</fullName>
    </submittedName>
</protein>
<dbReference type="PANTHER" id="PTHR12992">
    <property type="entry name" value="NUDIX HYDROLASE"/>
    <property type="match status" value="1"/>
</dbReference>
<sequence>MSSDGDWLKRISSIEQTLANWQPGLLGYGDARKTAVLVTLQADDRGNLQVLFEHRAKTLRRQPGEISFPGGHVEPVDVGPAQTAIREAAEELGISESAIRLLGALDVFPASSNLLVYPFVGVIAEGVKLSPNPDEVEEVFQLPYEQLLNYQPDVYEVTLKPEFPDNFPYHLVPRGRNYSWRTSIQRQYFFQFNGWVIWGLTARILKHFLDVTRNHVTRNQG</sequence>
<evidence type="ECO:0000256" key="6">
    <source>
        <dbReference type="ARBA" id="ARBA00023211"/>
    </source>
</evidence>
<keyword evidence="6" id="KW-0464">Manganese</keyword>
<reference evidence="8 9" key="1">
    <citation type="submission" date="2021-02" db="EMBL/GenBank/DDBJ databases">
        <title>Alicyclobacillus curvatus sp. nov. and Alicyclobacillus mengziensis sp. nov., two acidophilic bacteria isolated from acid mine drainage.</title>
        <authorList>
            <person name="Huang Y."/>
        </authorList>
    </citation>
    <scope>NUCLEOTIDE SEQUENCE [LARGE SCALE GENOMIC DNA]</scope>
    <source>
        <strain evidence="8 9">S30H14</strain>
    </source>
</reference>
<dbReference type="Pfam" id="PF00293">
    <property type="entry name" value="NUDIX"/>
    <property type="match status" value="1"/>
</dbReference>
<comment type="cofactor">
    <cofactor evidence="1">
        <name>Mn(2+)</name>
        <dbReference type="ChEBI" id="CHEBI:29035"/>
    </cofactor>
</comment>
<evidence type="ECO:0000256" key="4">
    <source>
        <dbReference type="ARBA" id="ARBA00022801"/>
    </source>
</evidence>
<name>A0A9X7Z770_9BACL</name>
<dbReference type="InterPro" id="IPR045121">
    <property type="entry name" value="CoAse"/>
</dbReference>
<proteinExistence type="predicted"/>
<dbReference type="SUPFAM" id="SSF55811">
    <property type="entry name" value="Nudix"/>
    <property type="match status" value="1"/>
</dbReference>
<dbReference type="RefSeq" id="WP_206656378.1">
    <property type="nucleotide sequence ID" value="NZ_CP071182.1"/>
</dbReference>
<keyword evidence="3" id="KW-0479">Metal-binding</keyword>
<feature type="domain" description="Nudix hydrolase" evidence="7">
    <location>
        <begin position="31"/>
        <end position="165"/>
    </location>
</feature>
<evidence type="ECO:0000313" key="8">
    <source>
        <dbReference type="EMBL" id="QSO47015.1"/>
    </source>
</evidence>
<evidence type="ECO:0000256" key="5">
    <source>
        <dbReference type="ARBA" id="ARBA00022842"/>
    </source>
</evidence>
<dbReference type="GO" id="GO:0046872">
    <property type="term" value="F:metal ion binding"/>
    <property type="evidence" value="ECO:0007669"/>
    <property type="project" value="UniProtKB-KW"/>
</dbReference>
<dbReference type="EMBL" id="CP071182">
    <property type="protein sequence ID" value="QSO47015.1"/>
    <property type="molecule type" value="Genomic_DNA"/>
</dbReference>
<dbReference type="PROSITE" id="PS51462">
    <property type="entry name" value="NUDIX"/>
    <property type="match status" value="1"/>
</dbReference>
<evidence type="ECO:0000313" key="9">
    <source>
        <dbReference type="Proteomes" id="UP000663505"/>
    </source>
</evidence>
<dbReference type="PANTHER" id="PTHR12992:SF11">
    <property type="entry name" value="MITOCHONDRIAL COENZYME A DIPHOSPHATASE NUDT8"/>
    <property type="match status" value="1"/>
</dbReference>
<dbReference type="CDD" id="cd03426">
    <property type="entry name" value="NUDIX_CoAse_Nudt7"/>
    <property type="match status" value="1"/>
</dbReference>
<dbReference type="Gene3D" id="3.90.79.10">
    <property type="entry name" value="Nucleoside Triphosphate Pyrophosphohydrolase"/>
    <property type="match status" value="1"/>
</dbReference>
<evidence type="ECO:0000256" key="3">
    <source>
        <dbReference type="ARBA" id="ARBA00022723"/>
    </source>
</evidence>
<evidence type="ECO:0000256" key="1">
    <source>
        <dbReference type="ARBA" id="ARBA00001936"/>
    </source>
</evidence>
<comment type="cofactor">
    <cofactor evidence="2">
        <name>Mg(2+)</name>
        <dbReference type="ChEBI" id="CHEBI:18420"/>
    </cofactor>
</comment>
<gene>
    <name evidence="8" type="ORF">JZ786_21800</name>
</gene>
<dbReference type="InterPro" id="IPR000086">
    <property type="entry name" value="NUDIX_hydrolase_dom"/>
</dbReference>
<accession>A0A9X7Z770</accession>
<keyword evidence="5" id="KW-0460">Magnesium</keyword>
<dbReference type="Proteomes" id="UP000663505">
    <property type="component" value="Chromosome"/>
</dbReference>
<organism evidence="8 9">
    <name type="scientific">Alicyclobacillus mengziensis</name>
    <dbReference type="NCBI Taxonomy" id="2931921"/>
    <lineage>
        <taxon>Bacteria</taxon>
        <taxon>Bacillati</taxon>
        <taxon>Bacillota</taxon>
        <taxon>Bacilli</taxon>
        <taxon>Bacillales</taxon>
        <taxon>Alicyclobacillaceae</taxon>
        <taxon>Alicyclobacillus</taxon>
    </lineage>
</organism>
<keyword evidence="4" id="KW-0378">Hydrolase</keyword>